<dbReference type="PROSITE" id="PS50943">
    <property type="entry name" value="HTH_CROC1"/>
    <property type="match status" value="1"/>
</dbReference>
<feature type="domain" description="HTH cro/C1-type" evidence="1">
    <location>
        <begin position="18"/>
        <end position="59"/>
    </location>
</feature>
<proteinExistence type="predicted"/>
<comment type="caution">
    <text evidence="2">The sequence shown here is derived from an EMBL/GenBank/DDBJ whole genome shotgun (WGS) entry which is preliminary data.</text>
</comment>
<organism evidence="2 3">
    <name type="scientific">Azospirillum palustre</name>
    <dbReference type="NCBI Taxonomy" id="2044885"/>
    <lineage>
        <taxon>Bacteria</taxon>
        <taxon>Pseudomonadati</taxon>
        <taxon>Pseudomonadota</taxon>
        <taxon>Alphaproteobacteria</taxon>
        <taxon>Rhodospirillales</taxon>
        <taxon>Azospirillaceae</taxon>
        <taxon>Azospirillum</taxon>
    </lineage>
</organism>
<reference evidence="3" key="1">
    <citation type="submission" date="2017-10" db="EMBL/GenBank/DDBJ databases">
        <authorList>
            <person name="Kravchenko I.K."/>
            <person name="Grouzdev D.S."/>
        </authorList>
    </citation>
    <scope>NUCLEOTIDE SEQUENCE [LARGE SCALE GENOMIC DNA]</scope>
    <source>
        <strain evidence="3">B2</strain>
    </source>
</reference>
<dbReference type="Proteomes" id="UP000225379">
    <property type="component" value="Unassembled WGS sequence"/>
</dbReference>
<dbReference type="CDD" id="cd00093">
    <property type="entry name" value="HTH_XRE"/>
    <property type="match status" value="1"/>
</dbReference>
<keyword evidence="3" id="KW-1185">Reference proteome</keyword>
<evidence type="ECO:0000313" key="3">
    <source>
        <dbReference type="Proteomes" id="UP000225379"/>
    </source>
</evidence>
<dbReference type="EMBL" id="PDKW01000043">
    <property type="protein sequence ID" value="PGH52749.1"/>
    <property type="molecule type" value="Genomic_DNA"/>
</dbReference>
<dbReference type="Gene3D" id="1.10.260.40">
    <property type="entry name" value="lambda repressor-like DNA-binding domains"/>
    <property type="match status" value="1"/>
</dbReference>
<dbReference type="OrthoDB" id="3782725at2"/>
<dbReference type="GO" id="GO:0003677">
    <property type="term" value="F:DNA binding"/>
    <property type="evidence" value="ECO:0007669"/>
    <property type="project" value="InterPro"/>
</dbReference>
<protein>
    <submittedName>
        <fullName evidence="2">Transcriptional regulator</fullName>
    </submittedName>
</protein>
<accession>A0A2B8B4Z6</accession>
<dbReference type="InterPro" id="IPR001387">
    <property type="entry name" value="Cro/C1-type_HTH"/>
</dbReference>
<dbReference type="InterPro" id="IPR010982">
    <property type="entry name" value="Lambda_DNA-bd_dom_sf"/>
</dbReference>
<dbReference type="AlphaFoldDB" id="A0A2B8B4Z6"/>
<sequence length="82" mass="8208">MTPEQCKMARAGIGLGVRELAALAGVAPGTITRLERGESIYARTLAAIQAALEAAGVEFIPAGAYQGVGGPGVRINSQKAGG</sequence>
<evidence type="ECO:0000313" key="2">
    <source>
        <dbReference type="EMBL" id="PGH52749.1"/>
    </source>
</evidence>
<dbReference type="RefSeq" id="WP_098738853.1">
    <property type="nucleotide sequence ID" value="NZ_PDKW01000043.1"/>
</dbReference>
<name>A0A2B8B4Z6_9PROT</name>
<dbReference type="SUPFAM" id="SSF47413">
    <property type="entry name" value="lambda repressor-like DNA-binding domains"/>
    <property type="match status" value="1"/>
</dbReference>
<evidence type="ECO:0000259" key="1">
    <source>
        <dbReference type="PROSITE" id="PS50943"/>
    </source>
</evidence>
<gene>
    <name evidence="2" type="ORF">CRT60_22650</name>
</gene>